<keyword evidence="1" id="KW-0121">Carboxypeptidase</keyword>
<dbReference type="InterPro" id="IPR013783">
    <property type="entry name" value="Ig-like_fold"/>
</dbReference>
<dbReference type="SUPFAM" id="SSF53955">
    <property type="entry name" value="Lysozyme-like"/>
    <property type="match status" value="1"/>
</dbReference>
<dbReference type="InterPro" id="IPR012338">
    <property type="entry name" value="Beta-lactam/transpept-like"/>
</dbReference>
<dbReference type="EMBL" id="JACJVP010000017">
    <property type="protein sequence ID" value="MBB6671127.1"/>
    <property type="molecule type" value="Genomic_DNA"/>
</dbReference>
<dbReference type="Proteomes" id="UP000547209">
    <property type="component" value="Unassembled WGS sequence"/>
</dbReference>
<evidence type="ECO:0000256" key="5">
    <source>
        <dbReference type="ARBA" id="ARBA00022801"/>
    </source>
</evidence>
<dbReference type="InterPro" id="IPR050396">
    <property type="entry name" value="Glycosyltr_51/Transpeptidase"/>
</dbReference>
<dbReference type="Pfam" id="PF00912">
    <property type="entry name" value="Transgly"/>
    <property type="match status" value="1"/>
</dbReference>
<dbReference type="Gene3D" id="3.40.710.10">
    <property type="entry name" value="DD-peptidase/beta-lactamase superfamily"/>
    <property type="match status" value="1"/>
</dbReference>
<organism evidence="12 13">
    <name type="scientific">Cohnella nanjingensis</name>
    <dbReference type="NCBI Taxonomy" id="1387779"/>
    <lineage>
        <taxon>Bacteria</taxon>
        <taxon>Bacillati</taxon>
        <taxon>Bacillota</taxon>
        <taxon>Bacilli</taxon>
        <taxon>Bacillales</taxon>
        <taxon>Paenibacillaceae</taxon>
        <taxon>Cohnella</taxon>
    </lineage>
</organism>
<feature type="region of interest" description="Disordered" evidence="9">
    <location>
        <begin position="803"/>
        <end position="826"/>
    </location>
</feature>
<keyword evidence="4" id="KW-0808">Transferase</keyword>
<keyword evidence="2" id="KW-0645">Protease</keyword>
<dbReference type="InterPro" id="IPR036116">
    <property type="entry name" value="FN3_sf"/>
</dbReference>
<dbReference type="InterPro" id="IPR023346">
    <property type="entry name" value="Lysozyme-like_dom_sf"/>
</dbReference>
<dbReference type="SMART" id="SM00060">
    <property type="entry name" value="FN3"/>
    <property type="match status" value="2"/>
</dbReference>
<feature type="domain" description="Fibronectin type-III" evidence="11">
    <location>
        <begin position="946"/>
        <end position="1035"/>
    </location>
</feature>
<comment type="catalytic activity">
    <reaction evidence="8">
        <text>[GlcNAc-(1-&gt;4)-Mur2Ac(oyl-L-Ala-gamma-D-Glu-L-Lys-D-Ala-D-Ala)](n)-di-trans,octa-cis-undecaprenyl diphosphate + beta-D-GlcNAc-(1-&gt;4)-Mur2Ac(oyl-L-Ala-gamma-D-Glu-L-Lys-D-Ala-D-Ala)-di-trans,octa-cis-undecaprenyl diphosphate = [GlcNAc-(1-&gt;4)-Mur2Ac(oyl-L-Ala-gamma-D-Glu-L-Lys-D-Ala-D-Ala)](n+1)-di-trans,octa-cis-undecaprenyl diphosphate + di-trans,octa-cis-undecaprenyl diphosphate + H(+)</text>
        <dbReference type="Rhea" id="RHEA:23708"/>
        <dbReference type="Rhea" id="RHEA-COMP:9602"/>
        <dbReference type="Rhea" id="RHEA-COMP:9603"/>
        <dbReference type="ChEBI" id="CHEBI:15378"/>
        <dbReference type="ChEBI" id="CHEBI:58405"/>
        <dbReference type="ChEBI" id="CHEBI:60033"/>
        <dbReference type="ChEBI" id="CHEBI:78435"/>
        <dbReference type="EC" id="2.4.99.28"/>
    </reaction>
</comment>
<evidence type="ECO:0000256" key="7">
    <source>
        <dbReference type="ARBA" id="ARBA00034000"/>
    </source>
</evidence>
<reference evidence="12 13" key="1">
    <citation type="submission" date="2020-08" db="EMBL/GenBank/DDBJ databases">
        <title>Cohnella phylogeny.</title>
        <authorList>
            <person name="Dunlap C."/>
        </authorList>
    </citation>
    <scope>NUCLEOTIDE SEQUENCE [LARGE SCALE GENOMIC DNA]</scope>
    <source>
        <strain evidence="12 13">DSM 28246</strain>
    </source>
</reference>
<keyword evidence="3" id="KW-0328">Glycosyltransferase</keyword>
<evidence type="ECO:0000256" key="3">
    <source>
        <dbReference type="ARBA" id="ARBA00022676"/>
    </source>
</evidence>
<dbReference type="PROSITE" id="PS50853">
    <property type="entry name" value="FN3"/>
    <property type="match status" value="1"/>
</dbReference>
<keyword evidence="10" id="KW-0472">Membrane</keyword>
<dbReference type="AlphaFoldDB" id="A0A7X0RP51"/>
<dbReference type="GO" id="GO:0006508">
    <property type="term" value="P:proteolysis"/>
    <property type="evidence" value="ECO:0007669"/>
    <property type="project" value="UniProtKB-KW"/>
</dbReference>
<evidence type="ECO:0000256" key="4">
    <source>
        <dbReference type="ARBA" id="ARBA00022679"/>
    </source>
</evidence>
<sequence>MNETKQPPPPQERKGYSAWGMAGRLTLYTILWLILFGVLAGLAAGGAVGGYIAALVKEDPVRPRALIEEKINENNATGFVYFRDNTLIGQLRTEEDRQPITYNQIPQQILDAVIAIEDRNFETHVGVDTNGLFRAVKQQLLNEDVQTGGSTITQQLARRVFLNLDQTQSRKAKEIFLALRLERFLGKEEIITAYLNKIPYGNGSSGYQLYGIKAAAKGIFGIDDLKKVNLAQAAYLAGLPQLPSAYSAFTGKGDFNEKNFKRALTRQKLVLQKMLENNKITQAEYESALGFDIYKSLAKPTEKAYNTYPYLMLEAEREAAQLLVLKQNPNLKLEDLNKKENATLVEDAREQLLRGGYRVKTTIDKQVYDLMHKVAEDPKNFAPDNSVKGVEQTAAVMLDHKTGAILGMIEGRDFHIEQMNFATQMQRQPGSAMKPIAAYLPAIDKGLISPASVLDDSPVILKSSGTSMHIPKNSNNRYSGLVTARYALNQSLNIPAIKIFLNKVTIKEAWNFSRKLGITTLVPEDDGAQTGVIGGLKYGVTVEELTNAFGAIANKGVFNDAYLIEEITDTNGNVVYQHKPDPQRVVSEQSAYLMTDMLRTVVTEGTGAKIKTWFKNYGKIPVVGKTGTTQNYGDVWFQGYTPDITLGVWAGYEKQIHTLSTDGHARAREIWAKVMNAVTDARPDLFPTKSFDKPDGLVSMTVSSVSGKLPTDLTRQAGKLVTDLFNKKFVPTEEDDALVKMKYISYNGVNYVPLPETPEDMLREAVMVKREHPIDALVEQLQAALGKVAANSRKSLSYYLPKDAADSAPSKTDPRKDDGAAPSAPGNVLAEALDGGKVKISFTPSGQADVAGYRLYRSLNGAPYQKVDGTVLTGEESKFINYITPGSLVSYYVTAVDIGGHESAQSATSGVGGDGSYNPVDPNLPPVDGPGSPNGPGTPNPGQGAAPSVPSGLTAQRSAFGVTFTWTANPAAENVTRYEIWYSATEKGSYKRLESTSDTRLEYFEPDPTGWYRIRAVNDNGRSDSSASVEVKAGN</sequence>
<comment type="caution">
    <text evidence="12">The sequence shown here is derived from an EMBL/GenBank/DDBJ whole genome shotgun (WGS) entry which is preliminary data.</text>
</comment>
<evidence type="ECO:0000256" key="8">
    <source>
        <dbReference type="ARBA" id="ARBA00049902"/>
    </source>
</evidence>
<evidence type="ECO:0000259" key="11">
    <source>
        <dbReference type="PROSITE" id="PS50853"/>
    </source>
</evidence>
<dbReference type="RefSeq" id="WP_185142613.1">
    <property type="nucleotide sequence ID" value="NZ_JACJVP010000017.1"/>
</dbReference>
<dbReference type="SUPFAM" id="SSF56601">
    <property type="entry name" value="beta-lactamase/transpeptidase-like"/>
    <property type="match status" value="1"/>
</dbReference>
<dbReference type="GO" id="GO:0009002">
    <property type="term" value="F:serine-type D-Ala-D-Ala carboxypeptidase activity"/>
    <property type="evidence" value="ECO:0007669"/>
    <property type="project" value="UniProtKB-EC"/>
</dbReference>
<proteinExistence type="predicted"/>
<feature type="region of interest" description="Disordered" evidence="9">
    <location>
        <begin position="903"/>
        <end position="952"/>
    </location>
</feature>
<dbReference type="CDD" id="cd00063">
    <property type="entry name" value="FN3"/>
    <property type="match status" value="1"/>
</dbReference>
<feature type="compositionally biased region" description="Low complexity" evidence="9">
    <location>
        <begin position="929"/>
        <end position="947"/>
    </location>
</feature>
<feature type="transmembrane region" description="Helical" evidence="10">
    <location>
        <begin position="30"/>
        <end position="56"/>
    </location>
</feature>
<protein>
    <submittedName>
        <fullName evidence="12">Transglycosylase domain-containing protein</fullName>
    </submittedName>
</protein>
<dbReference type="SUPFAM" id="SSF49265">
    <property type="entry name" value="Fibronectin type III"/>
    <property type="match status" value="2"/>
</dbReference>
<dbReference type="InterPro" id="IPR001264">
    <property type="entry name" value="Glyco_trans_51"/>
</dbReference>
<dbReference type="Gene3D" id="2.60.40.10">
    <property type="entry name" value="Immunoglobulins"/>
    <property type="match status" value="2"/>
</dbReference>
<comment type="catalytic activity">
    <reaction evidence="7">
        <text>Preferential cleavage: (Ac)2-L-Lys-D-Ala-|-D-Ala. Also transpeptidation of peptidyl-alanyl moieties that are N-acyl substituents of D-alanine.</text>
        <dbReference type="EC" id="3.4.16.4"/>
    </reaction>
</comment>
<keyword evidence="10" id="KW-1133">Transmembrane helix</keyword>
<evidence type="ECO:0000256" key="6">
    <source>
        <dbReference type="ARBA" id="ARBA00023268"/>
    </source>
</evidence>
<dbReference type="InterPro" id="IPR001460">
    <property type="entry name" value="PCN-bd_Tpept"/>
</dbReference>
<keyword evidence="10" id="KW-0812">Transmembrane</keyword>
<evidence type="ECO:0000313" key="13">
    <source>
        <dbReference type="Proteomes" id="UP000547209"/>
    </source>
</evidence>
<dbReference type="PANTHER" id="PTHR32282">
    <property type="entry name" value="BINDING PROTEIN TRANSPEPTIDASE, PUTATIVE-RELATED"/>
    <property type="match status" value="1"/>
</dbReference>
<dbReference type="Gene3D" id="1.10.3810.10">
    <property type="entry name" value="Biosynthetic peptidoglycan transglycosylase-like"/>
    <property type="match status" value="1"/>
</dbReference>
<keyword evidence="5" id="KW-0378">Hydrolase</keyword>
<evidence type="ECO:0000256" key="10">
    <source>
        <dbReference type="SAM" id="Phobius"/>
    </source>
</evidence>
<dbReference type="GO" id="GO:0008955">
    <property type="term" value="F:peptidoglycan glycosyltransferase activity"/>
    <property type="evidence" value="ECO:0007669"/>
    <property type="project" value="UniProtKB-EC"/>
</dbReference>
<name>A0A7X0RP51_9BACL</name>
<keyword evidence="6" id="KW-0511">Multifunctional enzyme</keyword>
<evidence type="ECO:0000256" key="9">
    <source>
        <dbReference type="SAM" id="MobiDB-lite"/>
    </source>
</evidence>
<dbReference type="InterPro" id="IPR036950">
    <property type="entry name" value="PBP_transglycosylase"/>
</dbReference>
<dbReference type="InterPro" id="IPR003961">
    <property type="entry name" value="FN3_dom"/>
</dbReference>
<gene>
    <name evidence="12" type="ORF">H7C19_10550</name>
</gene>
<dbReference type="PANTHER" id="PTHR32282:SF33">
    <property type="entry name" value="PEPTIDOGLYCAN GLYCOSYLTRANSFERASE"/>
    <property type="match status" value="1"/>
</dbReference>
<dbReference type="Pfam" id="PF00905">
    <property type="entry name" value="Transpeptidase"/>
    <property type="match status" value="1"/>
</dbReference>
<dbReference type="GO" id="GO:0008658">
    <property type="term" value="F:penicillin binding"/>
    <property type="evidence" value="ECO:0007669"/>
    <property type="project" value="InterPro"/>
</dbReference>
<keyword evidence="13" id="KW-1185">Reference proteome</keyword>
<accession>A0A7X0RP51</accession>
<evidence type="ECO:0000313" key="12">
    <source>
        <dbReference type="EMBL" id="MBB6671127.1"/>
    </source>
</evidence>
<evidence type="ECO:0000256" key="2">
    <source>
        <dbReference type="ARBA" id="ARBA00022670"/>
    </source>
</evidence>
<evidence type="ECO:0000256" key="1">
    <source>
        <dbReference type="ARBA" id="ARBA00022645"/>
    </source>
</evidence>